<dbReference type="RefSeq" id="WP_191705289.1">
    <property type="nucleotide sequence ID" value="NZ_JACSPW010000023.1"/>
</dbReference>
<dbReference type="CDD" id="cd01949">
    <property type="entry name" value="GGDEF"/>
    <property type="match status" value="1"/>
</dbReference>
<dbReference type="InterPro" id="IPR000160">
    <property type="entry name" value="GGDEF_dom"/>
</dbReference>
<feature type="coiled-coil region" evidence="1">
    <location>
        <begin position="112"/>
        <end position="167"/>
    </location>
</feature>
<keyword evidence="1" id="KW-0175">Coiled coil</keyword>
<evidence type="ECO:0000313" key="4">
    <source>
        <dbReference type="Proteomes" id="UP000600565"/>
    </source>
</evidence>
<proteinExistence type="predicted"/>
<dbReference type="SMART" id="SM00267">
    <property type="entry name" value="GGDEF"/>
    <property type="match status" value="1"/>
</dbReference>
<evidence type="ECO:0000259" key="2">
    <source>
        <dbReference type="PROSITE" id="PS50887"/>
    </source>
</evidence>
<dbReference type="SUPFAM" id="SSF55073">
    <property type="entry name" value="Nucleotide cyclase"/>
    <property type="match status" value="1"/>
</dbReference>
<organism evidence="3 4">
    <name type="scientific">Solibacillus merdavium</name>
    <dbReference type="NCBI Taxonomy" id="2762218"/>
    <lineage>
        <taxon>Bacteria</taxon>
        <taxon>Bacillati</taxon>
        <taxon>Bacillota</taxon>
        <taxon>Bacilli</taxon>
        <taxon>Bacillales</taxon>
        <taxon>Caryophanaceae</taxon>
        <taxon>Solibacillus</taxon>
    </lineage>
</organism>
<dbReference type="InterPro" id="IPR043128">
    <property type="entry name" value="Rev_trsase/Diguanyl_cyclase"/>
</dbReference>
<evidence type="ECO:0000313" key="3">
    <source>
        <dbReference type="EMBL" id="MBD8034803.1"/>
    </source>
</evidence>
<name>A0ABR8XS74_9BACL</name>
<sequence>MDSRLSQLPCGYIETDMQYTIINVNETFLVWTNFKREDLIGKHIEKLFSSSSKLIFHSYLYPNMSIYRLVDELFIHVQNTEGQTIPCLVNVKQLQSEEEVFVSFVFMSMKKRIDYEREVRHAKKLLEEAYKEKTIAFEDLHRINKEIEKKQEQLICINEELKEISNTDNLTGIANRRWFQQQLTHHVIKYNQEGVPFSLLVLDIDHFKQVNDTYGHAVGDLVLAQLALILNTAARENDTAARFGGEEFVLLLGETAEDEAIQIAQNLNIKIEQTIWPTIGRMTVSIGCATFKEGDTEKSIFEHADEALYATKRNGRNHATQYELMT</sequence>
<dbReference type="PANTHER" id="PTHR45138">
    <property type="entry name" value="REGULATORY COMPONENTS OF SENSORY TRANSDUCTION SYSTEM"/>
    <property type="match status" value="1"/>
</dbReference>
<reference evidence="3 4" key="1">
    <citation type="submission" date="2020-08" db="EMBL/GenBank/DDBJ databases">
        <title>A Genomic Blueprint of the Chicken Gut Microbiome.</title>
        <authorList>
            <person name="Gilroy R."/>
            <person name="Ravi A."/>
            <person name="Getino M."/>
            <person name="Pursley I."/>
            <person name="Horton D.L."/>
            <person name="Alikhan N.-F."/>
            <person name="Baker D."/>
            <person name="Gharbi K."/>
            <person name="Hall N."/>
            <person name="Watson M."/>
            <person name="Adriaenssens E.M."/>
            <person name="Foster-Nyarko E."/>
            <person name="Jarju S."/>
            <person name="Secka A."/>
            <person name="Antonio M."/>
            <person name="Oren A."/>
            <person name="Chaudhuri R."/>
            <person name="La Ragione R.M."/>
            <person name="Hildebrand F."/>
            <person name="Pallen M.J."/>
        </authorList>
    </citation>
    <scope>NUCLEOTIDE SEQUENCE [LARGE SCALE GENOMIC DNA]</scope>
    <source>
        <strain evidence="3 4">Sa1YVA6</strain>
    </source>
</reference>
<dbReference type="Pfam" id="PF13426">
    <property type="entry name" value="PAS_9"/>
    <property type="match status" value="1"/>
</dbReference>
<gene>
    <name evidence="3" type="ORF">H9632_17200</name>
</gene>
<comment type="caution">
    <text evidence="3">The sequence shown here is derived from an EMBL/GenBank/DDBJ whole genome shotgun (WGS) entry which is preliminary data.</text>
</comment>
<evidence type="ECO:0000256" key="1">
    <source>
        <dbReference type="SAM" id="Coils"/>
    </source>
</evidence>
<dbReference type="Gene3D" id="3.30.70.270">
    <property type="match status" value="1"/>
</dbReference>
<dbReference type="PANTHER" id="PTHR45138:SF9">
    <property type="entry name" value="DIGUANYLATE CYCLASE DGCM-RELATED"/>
    <property type="match status" value="1"/>
</dbReference>
<dbReference type="EMBL" id="JACSPW010000023">
    <property type="protein sequence ID" value="MBD8034803.1"/>
    <property type="molecule type" value="Genomic_DNA"/>
</dbReference>
<dbReference type="InterPro" id="IPR050469">
    <property type="entry name" value="Diguanylate_Cyclase"/>
</dbReference>
<feature type="domain" description="GGDEF" evidence="2">
    <location>
        <begin position="195"/>
        <end position="324"/>
    </location>
</feature>
<dbReference type="PROSITE" id="PS50887">
    <property type="entry name" value="GGDEF"/>
    <property type="match status" value="1"/>
</dbReference>
<protein>
    <submittedName>
        <fullName evidence="3">Sensor domain-containing diguanylate cyclase</fullName>
    </submittedName>
</protein>
<dbReference type="InterPro" id="IPR000014">
    <property type="entry name" value="PAS"/>
</dbReference>
<dbReference type="NCBIfam" id="TIGR00229">
    <property type="entry name" value="sensory_box"/>
    <property type="match status" value="1"/>
</dbReference>
<dbReference type="CDD" id="cd00130">
    <property type="entry name" value="PAS"/>
    <property type="match status" value="1"/>
</dbReference>
<dbReference type="Proteomes" id="UP000600565">
    <property type="component" value="Unassembled WGS sequence"/>
</dbReference>
<dbReference type="Gene3D" id="3.30.450.20">
    <property type="entry name" value="PAS domain"/>
    <property type="match status" value="1"/>
</dbReference>
<dbReference type="SUPFAM" id="SSF55785">
    <property type="entry name" value="PYP-like sensor domain (PAS domain)"/>
    <property type="match status" value="1"/>
</dbReference>
<keyword evidence="4" id="KW-1185">Reference proteome</keyword>
<accession>A0ABR8XS74</accession>
<dbReference type="InterPro" id="IPR029787">
    <property type="entry name" value="Nucleotide_cyclase"/>
</dbReference>
<dbReference type="InterPro" id="IPR035965">
    <property type="entry name" value="PAS-like_dom_sf"/>
</dbReference>
<dbReference type="NCBIfam" id="TIGR00254">
    <property type="entry name" value="GGDEF"/>
    <property type="match status" value="1"/>
</dbReference>
<dbReference type="Pfam" id="PF00990">
    <property type="entry name" value="GGDEF"/>
    <property type="match status" value="1"/>
</dbReference>